<accession>A0A7W3XUB4</accession>
<evidence type="ECO:0008006" key="4">
    <source>
        <dbReference type="Google" id="ProtNLM"/>
    </source>
</evidence>
<evidence type="ECO:0000313" key="2">
    <source>
        <dbReference type="EMBL" id="MBA9088667.1"/>
    </source>
</evidence>
<dbReference type="EMBL" id="JACJIP010000062">
    <property type="protein sequence ID" value="MBA9088667.1"/>
    <property type="molecule type" value="Genomic_DNA"/>
</dbReference>
<evidence type="ECO:0000256" key="1">
    <source>
        <dbReference type="SAM" id="Phobius"/>
    </source>
</evidence>
<keyword evidence="1" id="KW-0472">Membrane</keyword>
<protein>
    <recommendedName>
        <fullName evidence="4">MFS transporter</fullName>
    </recommendedName>
</protein>
<evidence type="ECO:0000313" key="3">
    <source>
        <dbReference type="Proteomes" id="UP000567067"/>
    </source>
</evidence>
<gene>
    <name evidence="2" type="ORF">FHR92_005185</name>
</gene>
<feature type="transmembrane region" description="Helical" evidence="1">
    <location>
        <begin position="20"/>
        <end position="38"/>
    </location>
</feature>
<keyword evidence="1" id="KW-1133">Transmembrane helix</keyword>
<name>A0A7W3XUB4_9BACL</name>
<keyword evidence="1" id="KW-0812">Transmembrane</keyword>
<dbReference type="Proteomes" id="UP000567067">
    <property type="component" value="Unassembled WGS sequence"/>
</dbReference>
<dbReference type="AlphaFoldDB" id="A0A7W3XUB4"/>
<proteinExistence type="predicted"/>
<sequence>MMPLGMLIFGTLADVVKIEWMLMLTGLLMFILGFFLLGSKVLVKAGEPVPAAAKVEE</sequence>
<keyword evidence="3" id="KW-1185">Reference proteome</keyword>
<reference evidence="2 3" key="1">
    <citation type="submission" date="2020-08" db="EMBL/GenBank/DDBJ databases">
        <title>Genomic Encyclopedia of Type Strains, Phase III (KMG-III): the genomes of soil and plant-associated and newly described type strains.</title>
        <authorList>
            <person name="Whitman W."/>
        </authorList>
    </citation>
    <scope>NUCLEOTIDE SEQUENCE [LARGE SCALE GENOMIC DNA]</scope>
    <source>
        <strain evidence="2 3">CECT 8693</strain>
    </source>
</reference>
<organism evidence="2 3">
    <name type="scientific">Fontibacillus solani</name>
    <dbReference type="NCBI Taxonomy" id="1572857"/>
    <lineage>
        <taxon>Bacteria</taxon>
        <taxon>Bacillati</taxon>
        <taxon>Bacillota</taxon>
        <taxon>Bacilli</taxon>
        <taxon>Bacillales</taxon>
        <taxon>Paenibacillaceae</taxon>
        <taxon>Fontibacillus</taxon>
    </lineage>
</organism>
<comment type="caution">
    <text evidence="2">The sequence shown here is derived from an EMBL/GenBank/DDBJ whole genome shotgun (WGS) entry which is preliminary data.</text>
</comment>